<evidence type="ECO:0000256" key="3">
    <source>
        <dbReference type="SAM" id="Phobius"/>
    </source>
</evidence>
<evidence type="ECO:0000256" key="2">
    <source>
        <dbReference type="SAM" id="MobiDB-lite"/>
    </source>
</evidence>
<keyword evidence="3" id="KW-0812">Transmembrane</keyword>
<comment type="caution">
    <text evidence="5">The sequence shown here is derived from an EMBL/GenBank/DDBJ whole genome shotgun (WGS) entry which is preliminary data.</text>
</comment>
<comment type="similarity">
    <text evidence="1">Belongs to the LytR/CpsA/Psr (LCP) family.</text>
</comment>
<dbReference type="Pfam" id="PF03816">
    <property type="entry name" value="LytR_cpsA_psr"/>
    <property type="match status" value="1"/>
</dbReference>
<sequence>MSNRSRGSEGSPEKGSPEYNWLYGSQRSGRGGAQGQPPADPEPTRVMPTMNRPGDGPGEGSGGQPPVPPSDRPRTSPRGGGSTPPPKQRSRRGRFGWVKLVLLLWLVFLIAVPIWAWTKIDKVNADPNGDRPENQPGHTYLLVGSDSREGLSADERKALGTGKAEGRRTDTIMLLHTGSGPNLLLSIPRDSIVDVPGYGTEKVNAAYAYGGPKLLVKTLEGETGIAIDSYVEIGFAGFVNVVDAVGGIEICPKEKMKDKLANLDIPKGCQEADGPTALGYARSRHTSSLGDIDRAQHQREVVSAVGKEAVSPWSVINPLRYFRLSSAGAESVRLGEDTGPFDTLRFAWAMTRVSGEEGLTCSVPIADLAVNWDPERAPKMFDLIKEDRTSDISKQLCKASGLAD</sequence>
<dbReference type="Gene3D" id="3.40.630.190">
    <property type="entry name" value="LCP protein"/>
    <property type="match status" value="1"/>
</dbReference>
<gene>
    <name evidence="5" type="ORF">K1X13_16475</name>
</gene>
<evidence type="ECO:0000313" key="6">
    <source>
        <dbReference type="Proteomes" id="UP000754710"/>
    </source>
</evidence>
<organism evidence="5 6">
    <name type="scientific">Nocardioides jiangsuensis</name>
    <dbReference type="NCBI Taxonomy" id="2866161"/>
    <lineage>
        <taxon>Bacteria</taxon>
        <taxon>Bacillati</taxon>
        <taxon>Actinomycetota</taxon>
        <taxon>Actinomycetes</taxon>
        <taxon>Propionibacteriales</taxon>
        <taxon>Nocardioidaceae</taxon>
        <taxon>Nocardioides</taxon>
    </lineage>
</organism>
<feature type="domain" description="Cell envelope-related transcriptional attenuator" evidence="4">
    <location>
        <begin position="168"/>
        <end position="309"/>
    </location>
</feature>
<proteinExistence type="inferred from homology"/>
<protein>
    <submittedName>
        <fullName evidence="5">LCP family protein</fullName>
    </submittedName>
</protein>
<keyword evidence="6" id="KW-1185">Reference proteome</keyword>
<dbReference type="EMBL" id="JAIEZQ010000003">
    <property type="protein sequence ID" value="MBY9076431.1"/>
    <property type="molecule type" value="Genomic_DNA"/>
</dbReference>
<dbReference type="NCBIfam" id="TIGR00350">
    <property type="entry name" value="lytR_cpsA_psr"/>
    <property type="match status" value="1"/>
</dbReference>
<feature type="region of interest" description="Disordered" evidence="2">
    <location>
        <begin position="1"/>
        <end position="91"/>
    </location>
</feature>
<dbReference type="PANTHER" id="PTHR33392:SF6">
    <property type="entry name" value="POLYISOPRENYL-TEICHOIC ACID--PEPTIDOGLYCAN TEICHOIC ACID TRANSFERASE TAGU"/>
    <property type="match status" value="1"/>
</dbReference>
<dbReference type="Proteomes" id="UP000754710">
    <property type="component" value="Unassembled WGS sequence"/>
</dbReference>
<feature type="region of interest" description="Disordered" evidence="2">
    <location>
        <begin position="125"/>
        <end position="149"/>
    </location>
</feature>
<evidence type="ECO:0000313" key="5">
    <source>
        <dbReference type="EMBL" id="MBY9076431.1"/>
    </source>
</evidence>
<evidence type="ECO:0000259" key="4">
    <source>
        <dbReference type="Pfam" id="PF03816"/>
    </source>
</evidence>
<dbReference type="RefSeq" id="WP_221026236.1">
    <property type="nucleotide sequence ID" value="NZ_JAIEZQ010000003.1"/>
</dbReference>
<name>A0ABS7RN89_9ACTN</name>
<feature type="transmembrane region" description="Helical" evidence="3">
    <location>
        <begin position="97"/>
        <end position="117"/>
    </location>
</feature>
<dbReference type="PANTHER" id="PTHR33392">
    <property type="entry name" value="POLYISOPRENYL-TEICHOIC ACID--PEPTIDOGLYCAN TEICHOIC ACID TRANSFERASE TAGU"/>
    <property type="match status" value="1"/>
</dbReference>
<accession>A0ABS7RN89</accession>
<dbReference type="InterPro" id="IPR050922">
    <property type="entry name" value="LytR/CpsA/Psr_CW_biosynth"/>
</dbReference>
<reference evidence="5 6" key="1">
    <citation type="submission" date="2021-08" db="EMBL/GenBank/DDBJ databases">
        <title>Nocardioides bacterium WL0053 sp. nov., isolated from the sediment.</title>
        <authorList>
            <person name="Wang L."/>
            <person name="Zhang D."/>
            <person name="Zhang A."/>
        </authorList>
    </citation>
    <scope>NUCLEOTIDE SEQUENCE [LARGE SCALE GENOMIC DNA]</scope>
    <source>
        <strain evidence="5 6">WL0053</strain>
    </source>
</reference>
<keyword evidence="3" id="KW-1133">Transmembrane helix</keyword>
<evidence type="ECO:0000256" key="1">
    <source>
        <dbReference type="ARBA" id="ARBA00006068"/>
    </source>
</evidence>
<dbReference type="InterPro" id="IPR004474">
    <property type="entry name" value="LytR_CpsA_psr"/>
</dbReference>
<keyword evidence="3" id="KW-0472">Membrane</keyword>